<evidence type="ECO:0000313" key="4">
    <source>
        <dbReference type="EMBL" id="GEM89591.1"/>
    </source>
</evidence>
<dbReference type="PANTHER" id="PTHR11941">
    <property type="entry name" value="ENOYL-COA HYDRATASE-RELATED"/>
    <property type="match status" value="1"/>
</dbReference>
<dbReference type="InterPro" id="IPR029045">
    <property type="entry name" value="ClpP/crotonase-like_dom_sf"/>
</dbReference>
<dbReference type="RefSeq" id="WP_147146552.1">
    <property type="nucleotide sequence ID" value="NZ_BJXN01000006.1"/>
</dbReference>
<reference evidence="4 5" key="1">
    <citation type="submission" date="2019-07" db="EMBL/GenBank/DDBJ databases">
        <title>Whole genome shotgun sequence of Oceanithermus desulfurans NBRC 100063.</title>
        <authorList>
            <person name="Hosoyama A."/>
            <person name="Uohara A."/>
            <person name="Ohji S."/>
            <person name="Ichikawa N."/>
        </authorList>
    </citation>
    <scope>NUCLEOTIDE SEQUENCE [LARGE SCALE GENOMIC DNA]</scope>
    <source>
        <strain evidence="4 5">NBRC 100063</strain>
    </source>
</reference>
<dbReference type="CDD" id="cd06558">
    <property type="entry name" value="crotonase-like"/>
    <property type="match status" value="1"/>
</dbReference>
<evidence type="ECO:0000256" key="3">
    <source>
        <dbReference type="RuleBase" id="RU003707"/>
    </source>
</evidence>
<dbReference type="InterPro" id="IPR014748">
    <property type="entry name" value="Enoyl-CoA_hydra_C"/>
</dbReference>
<dbReference type="FunFam" id="1.10.12.10:FF:000001">
    <property type="entry name" value="Probable enoyl-CoA hydratase, mitochondrial"/>
    <property type="match status" value="1"/>
</dbReference>
<dbReference type="Pfam" id="PF00378">
    <property type="entry name" value="ECH_1"/>
    <property type="match status" value="1"/>
</dbReference>
<dbReference type="GO" id="GO:0006635">
    <property type="term" value="P:fatty acid beta-oxidation"/>
    <property type="evidence" value="ECO:0007669"/>
    <property type="project" value="TreeGrafter"/>
</dbReference>
<dbReference type="Proteomes" id="UP000321827">
    <property type="component" value="Unassembled WGS sequence"/>
</dbReference>
<proteinExistence type="inferred from homology"/>
<dbReference type="FunFam" id="3.90.226.10:FF:000009">
    <property type="entry name" value="Carnitinyl-CoA dehydratase"/>
    <property type="match status" value="1"/>
</dbReference>
<dbReference type="GO" id="GO:0016836">
    <property type="term" value="F:hydro-lyase activity"/>
    <property type="evidence" value="ECO:0007669"/>
    <property type="project" value="UniProtKB-ARBA"/>
</dbReference>
<dbReference type="InterPro" id="IPR001753">
    <property type="entry name" value="Enoyl-CoA_hydra/iso"/>
</dbReference>
<name>A0A511RIX0_9DEIN</name>
<protein>
    <submittedName>
        <fullName evidence="4">3-hydroxybutyryl-CoA dehydratase</fullName>
    </submittedName>
</protein>
<evidence type="ECO:0000256" key="2">
    <source>
        <dbReference type="ARBA" id="ARBA00023239"/>
    </source>
</evidence>
<dbReference type="EMBL" id="BJXN01000006">
    <property type="protein sequence ID" value="GEM89591.1"/>
    <property type="molecule type" value="Genomic_DNA"/>
</dbReference>
<organism evidence="4 5">
    <name type="scientific">Oceanithermus desulfurans NBRC 100063</name>
    <dbReference type="NCBI Taxonomy" id="1227550"/>
    <lineage>
        <taxon>Bacteria</taxon>
        <taxon>Thermotogati</taxon>
        <taxon>Deinococcota</taxon>
        <taxon>Deinococci</taxon>
        <taxon>Thermales</taxon>
        <taxon>Thermaceae</taxon>
        <taxon>Oceanithermus</taxon>
    </lineage>
</organism>
<sequence length="277" mass="29269">MAHEHDHSHEEVPAFALEVPEFEFLRYEVAEGIAWVTFTRPKALNALAADVLREIAEVTEVIAEDPEVKVAVFTGEGKAFVAGADISEINALKDVFIGREFALAGQEVMNHIAALPVPTIAAINGYALGGGLELALACDLRVAATKAKLGLPEVGLGLIPGFGGTQRLPRLVGVGRAFDLILTGRHVPAEEALALGLVNRVADDAVAAARELAQAIMKNSPVALALAKEAVARGADVPLPEALEIEADLFGMTVTTHDMREGTAAFLEKRAPEFKGE</sequence>
<keyword evidence="2" id="KW-0456">Lyase</keyword>
<gene>
    <name evidence="4" type="ORF">ODE01S_10250</name>
</gene>
<comment type="caution">
    <text evidence="4">The sequence shown here is derived from an EMBL/GenBank/DDBJ whole genome shotgun (WGS) entry which is preliminary data.</text>
</comment>
<dbReference type="InterPro" id="IPR018376">
    <property type="entry name" value="Enoyl-CoA_hyd/isom_CS"/>
</dbReference>
<comment type="similarity">
    <text evidence="1 3">Belongs to the enoyl-CoA hydratase/isomerase family.</text>
</comment>
<dbReference type="AlphaFoldDB" id="A0A511RIX0"/>
<dbReference type="PANTHER" id="PTHR11941:SF54">
    <property type="entry name" value="ENOYL-COA HYDRATASE, MITOCHONDRIAL"/>
    <property type="match status" value="1"/>
</dbReference>
<evidence type="ECO:0000256" key="1">
    <source>
        <dbReference type="ARBA" id="ARBA00005254"/>
    </source>
</evidence>
<accession>A0A511RIX0</accession>
<dbReference type="Gene3D" id="3.90.226.10">
    <property type="entry name" value="2-enoyl-CoA Hydratase, Chain A, domain 1"/>
    <property type="match status" value="1"/>
</dbReference>
<evidence type="ECO:0000313" key="5">
    <source>
        <dbReference type="Proteomes" id="UP000321827"/>
    </source>
</evidence>
<dbReference type="OrthoDB" id="30646at2"/>
<dbReference type="PROSITE" id="PS00166">
    <property type="entry name" value="ENOYL_COA_HYDRATASE"/>
    <property type="match status" value="1"/>
</dbReference>
<dbReference type="Gene3D" id="1.10.12.10">
    <property type="entry name" value="Lyase 2-enoyl-coa Hydratase, Chain A, domain 2"/>
    <property type="match status" value="1"/>
</dbReference>
<dbReference type="SUPFAM" id="SSF52096">
    <property type="entry name" value="ClpP/crotonase"/>
    <property type="match status" value="1"/>
</dbReference>